<proteinExistence type="predicted"/>
<evidence type="ECO:0000313" key="2">
    <source>
        <dbReference type="EMBL" id="KAJ1198998.1"/>
    </source>
</evidence>
<feature type="region of interest" description="Disordered" evidence="1">
    <location>
        <begin position="38"/>
        <end position="83"/>
    </location>
</feature>
<reference evidence="2" key="1">
    <citation type="journal article" date="2022" name="bioRxiv">
        <title>Sequencing and chromosome-scale assembly of the giantPleurodeles waltlgenome.</title>
        <authorList>
            <person name="Brown T."/>
            <person name="Elewa A."/>
            <person name="Iarovenko S."/>
            <person name="Subramanian E."/>
            <person name="Araus A.J."/>
            <person name="Petzold A."/>
            <person name="Susuki M."/>
            <person name="Suzuki K.-i.T."/>
            <person name="Hayashi T."/>
            <person name="Toyoda A."/>
            <person name="Oliveira C."/>
            <person name="Osipova E."/>
            <person name="Leigh N.D."/>
            <person name="Simon A."/>
            <person name="Yun M.H."/>
        </authorList>
    </citation>
    <scope>NUCLEOTIDE SEQUENCE</scope>
    <source>
        <strain evidence="2">20211129_DDA</strain>
        <tissue evidence="2">Liver</tissue>
    </source>
</reference>
<evidence type="ECO:0000313" key="3">
    <source>
        <dbReference type="Proteomes" id="UP001066276"/>
    </source>
</evidence>
<dbReference type="Proteomes" id="UP001066276">
    <property type="component" value="Chromosome 2_1"/>
</dbReference>
<accession>A0AAV7VFI0</accession>
<keyword evidence="3" id="KW-1185">Reference proteome</keyword>
<gene>
    <name evidence="2" type="ORF">NDU88_002836</name>
</gene>
<evidence type="ECO:0000256" key="1">
    <source>
        <dbReference type="SAM" id="MobiDB-lite"/>
    </source>
</evidence>
<name>A0AAV7VFI0_PLEWA</name>
<feature type="compositionally biased region" description="Gly residues" evidence="1">
    <location>
        <begin position="42"/>
        <end position="51"/>
    </location>
</feature>
<sequence>MKKISPWGPEISQDKEWRPLTFVKAATKRVELRSCLRLCPKGGPGPGGCPGERGARGVPSHSPSLKKKGPRTPSRGPAKPGPE</sequence>
<organism evidence="2 3">
    <name type="scientific">Pleurodeles waltl</name>
    <name type="common">Iberian ribbed newt</name>
    <dbReference type="NCBI Taxonomy" id="8319"/>
    <lineage>
        <taxon>Eukaryota</taxon>
        <taxon>Metazoa</taxon>
        <taxon>Chordata</taxon>
        <taxon>Craniata</taxon>
        <taxon>Vertebrata</taxon>
        <taxon>Euteleostomi</taxon>
        <taxon>Amphibia</taxon>
        <taxon>Batrachia</taxon>
        <taxon>Caudata</taxon>
        <taxon>Salamandroidea</taxon>
        <taxon>Salamandridae</taxon>
        <taxon>Pleurodelinae</taxon>
        <taxon>Pleurodeles</taxon>
    </lineage>
</organism>
<dbReference type="AlphaFoldDB" id="A0AAV7VFI0"/>
<protein>
    <submittedName>
        <fullName evidence="2">Uncharacterized protein</fullName>
    </submittedName>
</protein>
<dbReference type="EMBL" id="JANPWB010000003">
    <property type="protein sequence ID" value="KAJ1198998.1"/>
    <property type="molecule type" value="Genomic_DNA"/>
</dbReference>
<comment type="caution">
    <text evidence="2">The sequence shown here is derived from an EMBL/GenBank/DDBJ whole genome shotgun (WGS) entry which is preliminary data.</text>
</comment>